<evidence type="ECO:0000313" key="2">
    <source>
        <dbReference type="EMBL" id="XDT72472.1"/>
    </source>
</evidence>
<organism evidence="2">
    <name type="scientific">Thermohahella caldifontis</name>
    <dbReference type="NCBI Taxonomy" id="3142973"/>
    <lineage>
        <taxon>Bacteria</taxon>
        <taxon>Pseudomonadati</taxon>
        <taxon>Pseudomonadota</taxon>
        <taxon>Gammaproteobacteria</taxon>
        <taxon>Oceanospirillales</taxon>
        <taxon>Hahellaceae</taxon>
        <taxon>Thermohahella</taxon>
    </lineage>
</organism>
<feature type="domain" description="HD-GYP" evidence="1">
    <location>
        <begin position="10"/>
        <end position="205"/>
    </location>
</feature>
<dbReference type="SMART" id="SM00471">
    <property type="entry name" value="HDc"/>
    <property type="match status" value="1"/>
</dbReference>
<dbReference type="PANTHER" id="PTHR43155">
    <property type="entry name" value="CYCLIC DI-GMP PHOSPHODIESTERASE PA4108-RELATED"/>
    <property type="match status" value="1"/>
</dbReference>
<dbReference type="EMBL" id="CP154858">
    <property type="protein sequence ID" value="XDT72472.1"/>
    <property type="molecule type" value="Genomic_DNA"/>
</dbReference>
<dbReference type="Pfam" id="PF13487">
    <property type="entry name" value="HD_5"/>
    <property type="match status" value="1"/>
</dbReference>
<sequence length="292" mass="31775">MNARSWSFDPPAALLQSLLTMTIMVEARDPYTGGHMWRVSRYCQLLAEAAGLSEAQVARVTVGGFLHDLGKVGVPDAILRKPNRLTDAEYATIQTHPDIGARLLATHPLRALVMDAVHSHHEMPNGKGYPRGLAGQDIPLAARITGICDAFDAMTSHRPYRPGMPVDVALDIIERHLGSQFDVALGERFIELGRQGCFEGIVQHSDEGMPLHDCPQCGPTLVVQRDHEEGHKLFCPNCGGGAVVHRQDGRLAVTPVDEKASPRDLVPEVDYGLIDRLVGTVRPALLPDTQAV</sequence>
<dbReference type="PANTHER" id="PTHR43155:SF2">
    <property type="entry name" value="CYCLIC DI-GMP PHOSPHODIESTERASE PA4108"/>
    <property type="match status" value="1"/>
</dbReference>
<gene>
    <name evidence="2" type="ORF">AAIA72_00340</name>
</gene>
<dbReference type="Gene3D" id="2.20.28.160">
    <property type="match status" value="1"/>
</dbReference>
<dbReference type="CDD" id="cd00077">
    <property type="entry name" value="HDc"/>
    <property type="match status" value="1"/>
</dbReference>
<reference evidence="2" key="1">
    <citation type="submission" date="2024-05" db="EMBL/GenBank/DDBJ databases">
        <title>Genome sequencing of novel strain.</title>
        <authorList>
            <person name="Ganbat D."/>
            <person name="Ganbat S."/>
            <person name="Lee S.-J."/>
        </authorList>
    </citation>
    <scope>NUCLEOTIDE SEQUENCE</scope>
    <source>
        <strain evidence="2">SMD15-11</strain>
    </source>
</reference>
<dbReference type="KEGG" id="tcd:AAIA72_00340"/>
<dbReference type="AlphaFoldDB" id="A0AB39UVX8"/>
<evidence type="ECO:0000259" key="1">
    <source>
        <dbReference type="PROSITE" id="PS51832"/>
    </source>
</evidence>
<accession>A0AB39UVX8</accession>
<dbReference type="InterPro" id="IPR037522">
    <property type="entry name" value="HD_GYP_dom"/>
</dbReference>
<dbReference type="Gene3D" id="1.10.3210.10">
    <property type="entry name" value="Hypothetical protein af1432"/>
    <property type="match status" value="1"/>
</dbReference>
<dbReference type="GO" id="GO:0008081">
    <property type="term" value="F:phosphoric diester hydrolase activity"/>
    <property type="evidence" value="ECO:0007669"/>
    <property type="project" value="UniProtKB-ARBA"/>
</dbReference>
<dbReference type="InterPro" id="IPR003607">
    <property type="entry name" value="HD/PDEase_dom"/>
</dbReference>
<dbReference type="SUPFAM" id="SSF109604">
    <property type="entry name" value="HD-domain/PDEase-like"/>
    <property type="match status" value="1"/>
</dbReference>
<protein>
    <submittedName>
        <fullName evidence="2">HD domain-containing phosphohydrolase</fullName>
    </submittedName>
</protein>
<proteinExistence type="predicted"/>
<dbReference type="PROSITE" id="PS51832">
    <property type="entry name" value="HD_GYP"/>
    <property type="match status" value="1"/>
</dbReference>
<dbReference type="RefSeq" id="WP_369601479.1">
    <property type="nucleotide sequence ID" value="NZ_CP154858.1"/>
</dbReference>
<name>A0AB39UVX8_9GAMM</name>